<evidence type="ECO:0000256" key="1">
    <source>
        <dbReference type="SAM" id="Phobius"/>
    </source>
</evidence>
<organism evidence="2 3">
    <name type="scientific">Glossina pallidipes</name>
    <name type="common">Tsetse fly</name>
    <dbReference type="NCBI Taxonomy" id="7398"/>
    <lineage>
        <taxon>Eukaryota</taxon>
        <taxon>Metazoa</taxon>
        <taxon>Ecdysozoa</taxon>
        <taxon>Arthropoda</taxon>
        <taxon>Hexapoda</taxon>
        <taxon>Insecta</taxon>
        <taxon>Pterygota</taxon>
        <taxon>Neoptera</taxon>
        <taxon>Endopterygota</taxon>
        <taxon>Diptera</taxon>
        <taxon>Brachycera</taxon>
        <taxon>Muscomorpha</taxon>
        <taxon>Hippoboscoidea</taxon>
        <taxon>Glossinidae</taxon>
        <taxon>Glossina</taxon>
    </lineage>
</organism>
<sequence>MIQERLAFLPIKPIARSSPLVKDFQLCYTFAFILVMIVSLIGTSYAVAVDQRDKLNLAILVSVELERLTIVDGKEAYYYSQSTDPVQEMNKVVDLASPSSIVSGTTRPFVSGKKNVSTKPIPAEAAYTIGGITGEYKAKSLVINGAIIEPPRPMQEHKPIPVVRTIVGNISPAYKYAFGKVIDAPKRPIMAKTTTVVGFKIVMQAITKNPKVLIAFDIIIVVRRPKYFVIKTHKIVPGTPNRPLMNIFKNILPLNVDIN</sequence>
<dbReference type="VEuPathDB" id="VectorBase:GPAI028786"/>
<keyword evidence="1" id="KW-1133">Transmembrane helix</keyword>
<keyword evidence="1" id="KW-0812">Transmembrane</keyword>
<evidence type="ECO:0000313" key="3">
    <source>
        <dbReference type="Proteomes" id="UP000092445"/>
    </source>
</evidence>
<dbReference type="AlphaFoldDB" id="A0A1A9ZYA6"/>
<reference evidence="2" key="2">
    <citation type="submission" date="2020-05" db="UniProtKB">
        <authorList>
            <consortium name="EnsemblMetazoa"/>
        </authorList>
    </citation>
    <scope>IDENTIFICATION</scope>
    <source>
        <strain evidence="2">IAEA</strain>
    </source>
</reference>
<accession>A0A1A9ZYA6</accession>
<reference evidence="3" key="1">
    <citation type="submission" date="2014-03" db="EMBL/GenBank/DDBJ databases">
        <authorList>
            <person name="Aksoy S."/>
            <person name="Warren W."/>
            <person name="Wilson R.K."/>
        </authorList>
    </citation>
    <scope>NUCLEOTIDE SEQUENCE [LARGE SCALE GENOMIC DNA]</scope>
    <source>
        <strain evidence="3">IAEA</strain>
    </source>
</reference>
<feature type="transmembrane region" description="Helical" evidence="1">
    <location>
        <begin position="26"/>
        <end position="48"/>
    </location>
</feature>
<protein>
    <submittedName>
        <fullName evidence="2">Uncharacterized protein</fullName>
    </submittedName>
</protein>
<dbReference type="EnsemblMetazoa" id="GPAI028786-RA">
    <property type="protein sequence ID" value="GPAI028786-PA"/>
    <property type="gene ID" value="GPAI028786"/>
</dbReference>
<dbReference type="Proteomes" id="UP000092445">
    <property type="component" value="Unassembled WGS sequence"/>
</dbReference>
<keyword evidence="1" id="KW-0472">Membrane</keyword>
<proteinExistence type="predicted"/>
<keyword evidence="3" id="KW-1185">Reference proteome</keyword>
<evidence type="ECO:0000313" key="2">
    <source>
        <dbReference type="EnsemblMetazoa" id="GPAI028786-PA"/>
    </source>
</evidence>
<name>A0A1A9ZYA6_GLOPL</name>